<evidence type="ECO:0000313" key="5">
    <source>
        <dbReference type="Proteomes" id="UP000509383"/>
    </source>
</evidence>
<feature type="domain" description="Fatty acid desaturase" evidence="2">
    <location>
        <begin position="52"/>
        <end position="298"/>
    </location>
</feature>
<evidence type="ECO:0000313" key="3">
    <source>
        <dbReference type="EMBL" id="BCG25570.1"/>
    </source>
</evidence>
<dbReference type="EMBL" id="BQKM01000011">
    <property type="protein sequence ID" value="GJN54423.1"/>
    <property type="molecule type" value="Genomic_DNA"/>
</dbReference>
<dbReference type="GO" id="GO:0046513">
    <property type="term" value="P:ceramide biosynthetic process"/>
    <property type="evidence" value="ECO:0007669"/>
    <property type="project" value="TreeGrafter"/>
</dbReference>
<evidence type="ECO:0000313" key="4">
    <source>
        <dbReference type="EMBL" id="GJN54423.1"/>
    </source>
</evidence>
<dbReference type="KEGG" id="ptw:TUM18999_37610"/>
<keyword evidence="6" id="KW-1185">Reference proteome</keyword>
<organism evidence="3 5">
    <name type="scientific">Pseudomonas tohonis</name>
    <dbReference type="NCBI Taxonomy" id="2725477"/>
    <lineage>
        <taxon>Bacteria</taxon>
        <taxon>Pseudomonadati</taxon>
        <taxon>Pseudomonadota</taxon>
        <taxon>Gammaproteobacteria</taxon>
        <taxon>Pseudomonadales</taxon>
        <taxon>Pseudomonadaceae</taxon>
        <taxon>Pseudomonas</taxon>
    </lineage>
</organism>
<evidence type="ECO:0000313" key="6">
    <source>
        <dbReference type="Proteomes" id="UP001054892"/>
    </source>
</evidence>
<dbReference type="Proteomes" id="UP000509383">
    <property type="component" value="Chromosome"/>
</dbReference>
<gene>
    <name evidence="3" type="ORF">TUM18999_37610</name>
    <name evidence="4" type="ORF">TUM20286_41750</name>
</gene>
<dbReference type="PANTHER" id="PTHR12879:SF8">
    <property type="entry name" value="SPHINGOLIPID DELTA(4)-DESATURASE DES1"/>
    <property type="match status" value="1"/>
</dbReference>
<feature type="transmembrane region" description="Helical" evidence="1">
    <location>
        <begin position="26"/>
        <end position="48"/>
    </location>
</feature>
<keyword evidence="1" id="KW-0812">Transmembrane</keyword>
<dbReference type="AlphaFoldDB" id="A0A6J4E7J7"/>
<dbReference type="CDD" id="cd03510">
    <property type="entry name" value="Rhizobitoxine-FADS-like"/>
    <property type="match status" value="1"/>
</dbReference>
<dbReference type="EMBL" id="AP023189">
    <property type="protein sequence ID" value="BCG25570.1"/>
    <property type="molecule type" value="Genomic_DNA"/>
</dbReference>
<reference evidence="3 5" key="1">
    <citation type="submission" date="2020-05" db="EMBL/GenBank/DDBJ databases">
        <title>Characterization of novel class B3 metallo-beta-lactamase from novel Pseudomonas species.</title>
        <authorList>
            <person name="Yamada K."/>
            <person name="Aoki K."/>
            <person name="Ishii Y."/>
        </authorList>
    </citation>
    <scope>NUCLEOTIDE SEQUENCE [LARGE SCALE GENOMIC DNA]</scope>
    <source>
        <strain evidence="3 5">TUM18999</strain>
        <strain evidence="4 6">TUM20286</strain>
    </source>
</reference>
<dbReference type="Pfam" id="PF00487">
    <property type="entry name" value="FA_desaturase"/>
    <property type="match status" value="1"/>
</dbReference>
<dbReference type="PANTHER" id="PTHR12879">
    <property type="entry name" value="SPHINGOLIPID DELTA 4 DESATURASE/C-4 HYDROXYLASE PROTEIN DES2"/>
    <property type="match status" value="1"/>
</dbReference>
<accession>A0A6J4E7J7</accession>
<dbReference type="InterPro" id="IPR005804">
    <property type="entry name" value="FA_desaturase_dom"/>
</dbReference>
<proteinExistence type="predicted"/>
<feature type="transmembrane region" description="Helical" evidence="1">
    <location>
        <begin position="54"/>
        <end position="72"/>
    </location>
</feature>
<feature type="transmembrane region" description="Helical" evidence="1">
    <location>
        <begin position="199"/>
        <end position="224"/>
    </location>
</feature>
<dbReference type="Proteomes" id="UP001054892">
    <property type="component" value="Unassembled WGS sequence"/>
</dbReference>
<keyword evidence="1" id="KW-1133">Transmembrane helix</keyword>
<protein>
    <submittedName>
        <fullName evidence="3">Fatty acid desaturase</fullName>
    </submittedName>
</protein>
<sequence length="323" mass="37060">MNPRSKLSDCFSREEIQRLSQRSDAAGWWAIGSTWAIIAAAFAMLAIWPNPVTFLLALVILGGRQLALAILMHEAAHGTLFRTRWLNDRLTDWLCARIIWVDVARYRKHHIRHHAHTGTDQDPDWSLSRPFPTHRASLLRKFARDLSGLSGLRRLFGQLLMDLGVLEYTVAADVKRRPRDGRTWRDYAREGLRNMTPMLLANALLASMLAACGEFWLFGVWWLANLTTYSLFMRIRSLAEHACTERGRDMLRNTRTTRAGWLARSTVAPLRVNYHIEHHLMAALPWFRLPEAHRLLRQRGLVAAPPGYLDVLRRVSEPATESS</sequence>
<dbReference type="RefSeq" id="WP_173178267.1">
    <property type="nucleotide sequence ID" value="NZ_AP023189.1"/>
</dbReference>
<evidence type="ECO:0000259" key="2">
    <source>
        <dbReference type="Pfam" id="PF00487"/>
    </source>
</evidence>
<name>A0A6J4E7J7_9PSED</name>
<keyword evidence="1" id="KW-0472">Membrane</keyword>
<evidence type="ECO:0000256" key="1">
    <source>
        <dbReference type="SAM" id="Phobius"/>
    </source>
</evidence>
<dbReference type="GO" id="GO:0016020">
    <property type="term" value="C:membrane"/>
    <property type="evidence" value="ECO:0007669"/>
    <property type="project" value="GOC"/>
</dbReference>
<dbReference type="GO" id="GO:0042284">
    <property type="term" value="F:sphingolipid delta-4 desaturase activity"/>
    <property type="evidence" value="ECO:0007669"/>
    <property type="project" value="TreeGrafter"/>
</dbReference>